<dbReference type="EMBL" id="QYBB01000031">
    <property type="protein sequence ID" value="RYC30123.1"/>
    <property type="molecule type" value="Genomic_DNA"/>
</dbReference>
<accession>A0A4Q2U114</accession>
<organism evidence="2 3">
    <name type="scientific">Lichenibacterium minor</name>
    <dbReference type="NCBI Taxonomy" id="2316528"/>
    <lineage>
        <taxon>Bacteria</taxon>
        <taxon>Pseudomonadati</taxon>
        <taxon>Pseudomonadota</taxon>
        <taxon>Alphaproteobacteria</taxon>
        <taxon>Hyphomicrobiales</taxon>
        <taxon>Lichenihabitantaceae</taxon>
        <taxon>Lichenibacterium</taxon>
    </lineage>
</organism>
<dbReference type="PANTHER" id="PTHR30565:SF9">
    <property type="entry name" value="PROTEIN YCIF"/>
    <property type="match status" value="1"/>
</dbReference>
<dbReference type="InterPro" id="IPR009078">
    <property type="entry name" value="Ferritin-like_SF"/>
</dbReference>
<dbReference type="InterPro" id="IPR010287">
    <property type="entry name" value="DUF892_YciF-like"/>
</dbReference>
<evidence type="ECO:0000256" key="1">
    <source>
        <dbReference type="SAM" id="MobiDB-lite"/>
    </source>
</evidence>
<reference evidence="2 3" key="2">
    <citation type="submission" date="2019-02" db="EMBL/GenBank/DDBJ databases">
        <title>'Lichenibacterium ramalinii' gen. nov. sp. nov., 'Lichenibacterium minor' gen. nov. sp. nov.</title>
        <authorList>
            <person name="Pankratov T."/>
        </authorList>
    </citation>
    <scope>NUCLEOTIDE SEQUENCE [LARGE SCALE GENOMIC DNA]</scope>
    <source>
        <strain evidence="2 3">RmlP026</strain>
    </source>
</reference>
<dbReference type="Proteomes" id="UP000290759">
    <property type="component" value="Unassembled WGS sequence"/>
</dbReference>
<dbReference type="CDD" id="cd07909">
    <property type="entry name" value="YciF"/>
    <property type="match status" value="1"/>
</dbReference>
<protein>
    <submittedName>
        <fullName evidence="2">Ferritin-like domain-containing protein</fullName>
    </submittedName>
</protein>
<name>A0A4Q2U114_9HYPH</name>
<dbReference type="Gene3D" id="1.20.1260.10">
    <property type="match status" value="1"/>
</dbReference>
<dbReference type="AlphaFoldDB" id="A0A4Q2U114"/>
<dbReference type="PANTHER" id="PTHR30565">
    <property type="entry name" value="PROTEIN YCIF"/>
    <property type="match status" value="1"/>
</dbReference>
<proteinExistence type="predicted"/>
<feature type="region of interest" description="Disordered" evidence="1">
    <location>
        <begin position="143"/>
        <end position="213"/>
    </location>
</feature>
<keyword evidence="3" id="KW-1185">Reference proteome</keyword>
<evidence type="ECO:0000313" key="2">
    <source>
        <dbReference type="EMBL" id="RYC30123.1"/>
    </source>
</evidence>
<comment type="caution">
    <text evidence="2">The sequence shown here is derived from an EMBL/GenBank/DDBJ whole genome shotgun (WGS) entry which is preliminary data.</text>
</comment>
<dbReference type="Pfam" id="PF05974">
    <property type="entry name" value="DUF892"/>
    <property type="match status" value="1"/>
</dbReference>
<evidence type="ECO:0000313" key="3">
    <source>
        <dbReference type="Proteomes" id="UP000290759"/>
    </source>
</evidence>
<dbReference type="InterPro" id="IPR012347">
    <property type="entry name" value="Ferritin-like"/>
</dbReference>
<gene>
    <name evidence="2" type="ORF">D3273_20265</name>
</gene>
<dbReference type="InterPro" id="IPR047114">
    <property type="entry name" value="YciF"/>
</dbReference>
<dbReference type="OrthoDB" id="9795056at2"/>
<dbReference type="RefSeq" id="WP_129228715.1">
    <property type="nucleotide sequence ID" value="NZ_QYBB01000031.1"/>
</dbReference>
<sequence length="213" mass="23376">MAAKEKTLSDAFYETLKDVYWAEKQGTRSLGKAAKAAKDPELKKVFESHREESAHQIERLEQVFEIIGKTARAKTCEAMKGISEEMTEDLEDFGDTDAADAVLIGCAQAVEHYEIARYGTLKSWAKQLGFADAEKLLGETLEEEKKADQMLSDVADRNANAAGGEGEIEEEDGEEDEDEEARGELEGDEADEKAKGDKKPAKKAPAKKAAEKA</sequence>
<reference evidence="2 3" key="1">
    <citation type="submission" date="2018-12" db="EMBL/GenBank/DDBJ databases">
        <authorList>
            <person name="Grouzdev D.S."/>
            <person name="Krutkina M.S."/>
        </authorList>
    </citation>
    <scope>NUCLEOTIDE SEQUENCE [LARGE SCALE GENOMIC DNA]</scope>
    <source>
        <strain evidence="2 3">RmlP026</strain>
    </source>
</reference>
<feature type="compositionally biased region" description="Acidic residues" evidence="1">
    <location>
        <begin position="166"/>
        <end position="191"/>
    </location>
</feature>
<dbReference type="SUPFAM" id="SSF47240">
    <property type="entry name" value="Ferritin-like"/>
    <property type="match status" value="1"/>
</dbReference>